<keyword evidence="3" id="KW-0001">2Fe-2S</keyword>
<evidence type="ECO:0000256" key="1">
    <source>
        <dbReference type="ARBA" id="ARBA00002494"/>
    </source>
</evidence>
<keyword evidence="5" id="KW-0408">Iron</keyword>
<dbReference type="PROSITE" id="PS51296">
    <property type="entry name" value="RIESKE"/>
    <property type="match status" value="1"/>
</dbReference>
<dbReference type="InterPro" id="IPR014349">
    <property type="entry name" value="Rieske_Fe-S_prot"/>
</dbReference>
<dbReference type="Pfam" id="PF00355">
    <property type="entry name" value="Rieske"/>
    <property type="match status" value="1"/>
</dbReference>
<dbReference type="InterPro" id="IPR036922">
    <property type="entry name" value="Rieske_2Fe-2S_sf"/>
</dbReference>
<evidence type="ECO:0000259" key="11">
    <source>
        <dbReference type="PROSITE" id="PS51296"/>
    </source>
</evidence>
<evidence type="ECO:0000313" key="13">
    <source>
        <dbReference type="Proteomes" id="UP000812013"/>
    </source>
</evidence>
<comment type="caution">
    <text evidence="12">The sequence shown here is derived from an EMBL/GenBank/DDBJ whole genome shotgun (WGS) entry which is preliminary data.</text>
</comment>
<dbReference type="PROSITE" id="PS51318">
    <property type="entry name" value="TAT"/>
    <property type="match status" value="1"/>
</dbReference>
<feature type="domain" description="Rieske" evidence="11">
    <location>
        <begin position="62"/>
        <end position="154"/>
    </location>
</feature>
<dbReference type="Gene3D" id="2.102.10.10">
    <property type="entry name" value="Rieske [2Fe-2S] iron-sulphur domain"/>
    <property type="match status" value="1"/>
</dbReference>
<dbReference type="PROSITE" id="PS51257">
    <property type="entry name" value="PROKAR_LIPOPROTEIN"/>
    <property type="match status" value="1"/>
</dbReference>
<accession>A0ABS6ZGY4</accession>
<comment type="function">
    <text evidence="1">Iron-sulfur subunit of the cytochrome bc1 complex, an essential component of the respiratory electron transport chain required for ATP synthesis. The bc1 complex catalyzes the oxidation of menaquinol and the reduction of cytochrome c in the respiratory chain. The bc1 complex operates through a Q-cycle mechanism that couples electron transfer to generation of the proton gradient that drives ATP synthesis.</text>
</comment>
<protein>
    <recommendedName>
        <fullName evidence="2">Cytochrome bc1 complex Rieske iron-sulfur subunit</fullName>
    </recommendedName>
    <alternativeName>
        <fullName evidence="8">Cytochrome bc1 reductase complex subunit QcrA</fullName>
    </alternativeName>
</protein>
<dbReference type="PRINTS" id="PR00162">
    <property type="entry name" value="RIESKE"/>
</dbReference>
<evidence type="ECO:0000256" key="3">
    <source>
        <dbReference type="ARBA" id="ARBA00022714"/>
    </source>
</evidence>
<dbReference type="EMBL" id="WTFF01000573">
    <property type="protein sequence ID" value="MBW5487012.1"/>
    <property type="molecule type" value="Genomic_DNA"/>
</dbReference>
<dbReference type="RefSeq" id="WP_219672275.1">
    <property type="nucleotide sequence ID" value="NZ_WTFF01000573.1"/>
</dbReference>
<evidence type="ECO:0000256" key="9">
    <source>
        <dbReference type="ARBA" id="ARBA00034078"/>
    </source>
</evidence>
<dbReference type="InterPro" id="IPR005805">
    <property type="entry name" value="Rieske_Fe-S_prot_C"/>
</dbReference>
<evidence type="ECO:0000256" key="6">
    <source>
        <dbReference type="ARBA" id="ARBA00023014"/>
    </source>
</evidence>
<comment type="cofactor">
    <cofactor evidence="9">
        <name>[2Fe-2S] cluster</name>
        <dbReference type="ChEBI" id="CHEBI:190135"/>
    </cofactor>
</comment>
<keyword evidence="7" id="KW-1015">Disulfide bond</keyword>
<evidence type="ECO:0000256" key="5">
    <source>
        <dbReference type="ARBA" id="ARBA00023004"/>
    </source>
</evidence>
<feature type="region of interest" description="Disordered" evidence="10">
    <location>
        <begin position="26"/>
        <end position="61"/>
    </location>
</feature>
<sequence>MADTTHRRTVLAAGAATLAGAALSGCANEETPKESTGAPEAGVGQQPAPADPAAEAAAGGKKTLGAAADIPVGGGKVFTEQKVVVTQPTAGQFKAYSAVCTHQGCAVTSVTDGHIVCPCHKSLFKVADGSPAGGPATRPLPAQKIAVEGGNITLA</sequence>
<feature type="compositionally biased region" description="Low complexity" evidence="10">
    <location>
        <begin position="41"/>
        <end position="61"/>
    </location>
</feature>
<evidence type="ECO:0000256" key="2">
    <source>
        <dbReference type="ARBA" id="ARBA00015816"/>
    </source>
</evidence>
<organism evidence="12 13">
    <name type="scientific">Streptomyces bambusae</name>
    <dbReference type="NCBI Taxonomy" id="1550616"/>
    <lineage>
        <taxon>Bacteria</taxon>
        <taxon>Bacillati</taxon>
        <taxon>Actinomycetota</taxon>
        <taxon>Actinomycetes</taxon>
        <taxon>Kitasatosporales</taxon>
        <taxon>Streptomycetaceae</taxon>
        <taxon>Streptomyces</taxon>
    </lineage>
</organism>
<dbReference type="InterPro" id="IPR006311">
    <property type="entry name" value="TAT_signal"/>
</dbReference>
<keyword evidence="13" id="KW-1185">Reference proteome</keyword>
<evidence type="ECO:0000256" key="10">
    <source>
        <dbReference type="SAM" id="MobiDB-lite"/>
    </source>
</evidence>
<keyword evidence="6" id="KW-0411">Iron-sulfur</keyword>
<evidence type="ECO:0000256" key="8">
    <source>
        <dbReference type="ARBA" id="ARBA00029586"/>
    </source>
</evidence>
<name>A0ABS6ZGY4_9ACTN</name>
<dbReference type="CDD" id="cd03467">
    <property type="entry name" value="Rieske"/>
    <property type="match status" value="1"/>
</dbReference>
<evidence type="ECO:0000313" key="12">
    <source>
        <dbReference type="EMBL" id="MBW5487012.1"/>
    </source>
</evidence>
<gene>
    <name evidence="12" type="ORF">GPJ59_35635</name>
</gene>
<evidence type="ECO:0000256" key="7">
    <source>
        <dbReference type="ARBA" id="ARBA00023157"/>
    </source>
</evidence>
<evidence type="ECO:0000256" key="4">
    <source>
        <dbReference type="ARBA" id="ARBA00022723"/>
    </source>
</evidence>
<dbReference type="SUPFAM" id="SSF50022">
    <property type="entry name" value="ISP domain"/>
    <property type="match status" value="1"/>
</dbReference>
<reference evidence="12 13" key="1">
    <citation type="submission" date="2019-12" db="EMBL/GenBank/DDBJ databases">
        <title>Genome sequence of Streptomyces bambusae.</title>
        <authorList>
            <person name="Bansal K."/>
            <person name="Choksket S."/>
            <person name="Korpole S."/>
            <person name="Patil P.B."/>
        </authorList>
    </citation>
    <scope>NUCLEOTIDE SEQUENCE [LARGE SCALE GENOMIC DNA]</scope>
    <source>
        <strain evidence="12 13">SK60</strain>
    </source>
</reference>
<dbReference type="InterPro" id="IPR017941">
    <property type="entry name" value="Rieske_2Fe-2S"/>
</dbReference>
<dbReference type="PANTHER" id="PTHR10134">
    <property type="entry name" value="CYTOCHROME B-C1 COMPLEX SUBUNIT RIESKE, MITOCHONDRIAL"/>
    <property type="match status" value="1"/>
</dbReference>
<dbReference type="Proteomes" id="UP000812013">
    <property type="component" value="Unassembled WGS sequence"/>
</dbReference>
<proteinExistence type="predicted"/>
<keyword evidence="4" id="KW-0479">Metal-binding</keyword>